<dbReference type="Proteomes" id="UP000799324">
    <property type="component" value="Unassembled WGS sequence"/>
</dbReference>
<keyword evidence="3" id="KW-1185">Reference proteome</keyword>
<proteinExistence type="predicted"/>
<feature type="region of interest" description="Disordered" evidence="1">
    <location>
        <begin position="50"/>
        <end position="71"/>
    </location>
</feature>
<sequence>MWSSDRRTVAKGRVACGLGLRSTGSVYKGEVAAGRSWALRGLLWGSEGSAATSGGEDEGLDPGPAGSARVKRKKKRYGTRRCWEEALRCRFDDPAPLRVVGSMNKADCDDPDPFAGTLRKLSRAGQALHCMLHDTPGYPKRDTSTTASLAKRLERMLHRHLHRVFVCGVFGGGPSSRRYCYSSTSSIRHAQQGRKRQRGLEL</sequence>
<accession>A0A6A6TC86</accession>
<gene>
    <name evidence="2" type="ORF">K491DRAFT_397115</name>
</gene>
<evidence type="ECO:0000313" key="2">
    <source>
        <dbReference type="EMBL" id="KAF2656204.1"/>
    </source>
</evidence>
<evidence type="ECO:0000256" key="1">
    <source>
        <dbReference type="SAM" id="MobiDB-lite"/>
    </source>
</evidence>
<reference evidence="2" key="1">
    <citation type="journal article" date="2020" name="Stud. Mycol.">
        <title>101 Dothideomycetes genomes: a test case for predicting lifestyles and emergence of pathogens.</title>
        <authorList>
            <person name="Haridas S."/>
            <person name="Albert R."/>
            <person name="Binder M."/>
            <person name="Bloem J."/>
            <person name="Labutti K."/>
            <person name="Salamov A."/>
            <person name="Andreopoulos B."/>
            <person name="Baker S."/>
            <person name="Barry K."/>
            <person name="Bills G."/>
            <person name="Bluhm B."/>
            <person name="Cannon C."/>
            <person name="Castanera R."/>
            <person name="Culley D."/>
            <person name="Daum C."/>
            <person name="Ezra D."/>
            <person name="Gonzalez J."/>
            <person name="Henrissat B."/>
            <person name="Kuo A."/>
            <person name="Liang C."/>
            <person name="Lipzen A."/>
            <person name="Lutzoni F."/>
            <person name="Magnuson J."/>
            <person name="Mondo S."/>
            <person name="Nolan M."/>
            <person name="Ohm R."/>
            <person name="Pangilinan J."/>
            <person name="Park H.-J."/>
            <person name="Ramirez L."/>
            <person name="Alfaro M."/>
            <person name="Sun H."/>
            <person name="Tritt A."/>
            <person name="Yoshinaga Y."/>
            <person name="Zwiers L.-H."/>
            <person name="Turgeon B."/>
            <person name="Goodwin S."/>
            <person name="Spatafora J."/>
            <person name="Crous P."/>
            <person name="Grigoriev I."/>
        </authorList>
    </citation>
    <scope>NUCLEOTIDE SEQUENCE</scope>
    <source>
        <strain evidence="2">CBS 122681</strain>
    </source>
</reference>
<dbReference type="EMBL" id="MU004339">
    <property type="protein sequence ID" value="KAF2656204.1"/>
    <property type="molecule type" value="Genomic_DNA"/>
</dbReference>
<protein>
    <submittedName>
        <fullName evidence="2">Uncharacterized protein</fullName>
    </submittedName>
</protein>
<organism evidence="2 3">
    <name type="scientific">Lophiostoma macrostomum CBS 122681</name>
    <dbReference type="NCBI Taxonomy" id="1314788"/>
    <lineage>
        <taxon>Eukaryota</taxon>
        <taxon>Fungi</taxon>
        <taxon>Dikarya</taxon>
        <taxon>Ascomycota</taxon>
        <taxon>Pezizomycotina</taxon>
        <taxon>Dothideomycetes</taxon>
        <taxon>Pleosporomycetidae</taxon>
        <taxon>Pleosporales</taxon>
        <taxon>Lophiostomataceae</taxon>
        <taxon>Lophiostoma</taxon>
    </lineage>
</organism>
<evidence type="ECO:0000313" key="3">
    <source>
        <dbReference type="Proteomes" id="UP000799324"/>
    </source>
</evidence>
<name>A0A6A6TC86_9PLEO</name>
<dbReference type="AlphaFoldDB" id="A0A6A6TC86"/>